<keyword evidence="3" id="KW-1185">Reference proteome</keyword>
<accession>A0A9P0P3B1</accession>
<dbReference type="Proteomes" id="UP001152888">
    <property type="component" value="Unassembled WGS sequence"/>
</dbReference>
<evidence type="ECO:0000256" key="1">
    <source>
        <dbReference type="SAM" id="MobiDB-lite"/>
    </source>
</evidence>
<comment type="caution">
    <text evidence="2">The sequence shown here is derived from an EMBL/GenBank/DDBJ whole genome shotgun (WGS) entry which is preliminary data.</text>
</comment>
<dbReference type="AlphaFoldDB" id="A0A9P0P3B1"/>
<reference evidence="2" key="1">
    <citation type="submission" date="2022-03" db="EMBL/GenBank/DDBJ databases">
        <authorList>
            <person name="Sayadi A."/>
        </authorList>
    </citation>
    <scope>NUCLEOTIDE SEQUENCE</scope>
</reference>
<protein>
    <submittedName>
        <fullName evidence="2">Uncharacterized protein</fullName>
    </submittedName>
</protein>
<proteinExistence type="predicted"/>
<organism evidence="2 3">
    <name type="scientific">Acanthoscelides obtectus</name>
    <name type="common">Bean weevil</name>
    <name type="synonym">Bruchus obtectus</name>
    <dbReference type="NCBI Taxonomy" id="200917"/>
    <lineage>
        <taxon>Eukaryota</taxon>
        <taxon>Metazoa</taxon>
        <taxon>Ecdysozoa</taxon>
        <taxon>Arthropoda</taxon>
        <taxon>Hexapoda</taxon>
        <taxon>Insecta</taxon>
        <taxon>Pterygota</taxon>
        <taxon>Neoptera</taxon>
        <taxon>Endopterygota</taxon>
        <taxon>Coleoptera</taxon>
        <taxon>Polyphaga</taxon>
        <taxon>Cucujiformia</taxon>
        <taxon>Chrysomeloidea</taxon>
        <taxon>Chrysomelidae</taxon>
        <taxon>Bruchinae</taxon>
        <taxon>Bruchini</taxon>
        <taxon>Acanthoscelides</taxon>
    </lineage>
</organism>
<dbReference type="EMBL" id="CAKOFQ010006709">
    <property type="protein sequence ID" value="CAH1963682.1"/>
    <property type="molecule type" value="Genomic_DNA"/>
</dbReference>
<sequence length="80" mass="9314">MIVRFNEFLSFLDDRNFGCCQVYYKNDSVSQSQPRTTRKSSTNQGRSKTRECRKFGTCLRCLKFRVEERGQGVLLACSQC</sequence>
<gene>
    <name evidence="2" type="ORF">ACAOBT_LOCUS5340</name>
</gene>
<name>A0A9P0P3B1_ACAOB</name>
<feature type="compositionally biased region" description="Polar residues" evidence="1">
    <location>
        <begin position="28"/>
        <end position="46"/>
    </location>
</feature>
<evidence type="ECO:0000313" key="3">
    <source>
        <dbReference type="Proteomes" id="UP001152888"/>
    </source>
</evidence>
<feature type="region of interest" description="Disordered" evidence="1">
    <location>
        <begin position="28"/>
        <end position="48"/>
    </location>
</feature>
<evidence type="ECO:0000313" key="2">
    <source>
        <dbReference type="EMBL" id="CAH1963682.1"/>
    </source>
</evidence>